<feature type="transmembrane region" description="Helical" evidence="1">
    <location>
        <begin position="391"/>
        <end position="410"/>
    </location>
</feature>
<reference evidence="3 4" key="1">
    <citation type="journal article" date="1992" name="Lakartidningen">
        <title>[Penicillin V and not amoxicillin is the first choice preparation in acute otitis].</title>
        <authorList>
            <person name="Kamme C."/>
            <person name="Lundgren K."/>
            <person name="Prellner K."/>
        </authorList>
    </citation>
    <scope>NUCLEOTIDE SEQUENCE [LARGE SCALE GENOMIC DNA]</scope>
    <source>
        <strain evidence="3 4">PC2777IV</strain>
    </source>
</reference>
<name>A0A5C8G7E0_9SPIR</name>
<dbReference type="GO" id="GO:0016758">
    <property type="term" value="F:hexosyltransferase activity"/>
    <property type="evidence" value="ECO:0007669"/>
    <property type="project" value="UniProtKB-ARBA"/>
</dbReference>
<sequence>MIKLFEKHEDEKYIIVKILFIKITFKKKIPSINLGYINEELNETQKEINISRQLYSKLLIENKFNNYKNIENNPYFSIIVPVYNTNESYLIAAIESVINQTFKDYELIIVDDASTVDYKIKNYNNIKYIRNETNKGTLYSRKIGTINSNGKYIIYLYADDRLTTDALQVIYDSINKEYDIIHFSAKVISYNKNKKEENKTAWYLSSKRSVINKDFLFNEVLSEKLPHNMCGKAFKNEIIKEGLKYLPDSHLIHSEDMLQCLITIYFCKSYKAIKEELYICNNDAGYSNKDISKITIERFEKTCLDTKTTLNEFYNFLCSQKTEILHYYDYLKLSFKQYKYLMNKTNNEKIYLDILNKYFDKELIERYNEFEKLHQYYLTPLYIQEEINKKLLPYFFSIIFYGYYIKIRIFGISINLKTNKCYNKPIVVSLNNLLRNIFSINGNEKFIRLLGLRFHIKNNRIAVL</sequence>
<comment type="caution">
    <text evidence="3">The sequence shown here is derived from an EMBL/GenBank/DDBJ whole genome shotgun (WGS) entry which is preliminary data.</text>
</comment>
<dbReference type="AlphaFoldDB" id="A0A5C8G7E0"/>
<evidence type="ECO:0000256" key="1">
    <source>
        <dbReference type="SAM" id="Phobius"/>
    </source>
</evidence>
<dbReference type="EMBL" id="SAYJ01000011">
    <property type="protein sequence ID" value="TXJ57845.1"/>
    <property type="molecule type" value="Genomic_DNA"/>
</dbReference>
<dbReference type="RefSeq" id="WP_147528405.1">
    <property type="nucleotide sequence ID" value="NZ_SAYJ01000011.1"/>
</dbReference>
<keyword evidence="1" id="KW-0812">Transmembrane</keyword>
<proteinExistence type="predicted"/>
<dbReference type="Proteomes" id="UP000325013">
    <property type="component" value="Unassembled WGS sequence"/>
</dbReference>
<dbReference type="Gene3D" id="3.90.550.10">
    <property type="entry name" value="Spore Coat Polysaccharide Biosynthesis Protein SpsA, Chain A"/>
    <property type="match status" value="1"/>
</dbReference>
<protein>
    <submittedName>
        <fullName evidence="3">Glycosyltransferase</fullName>
    </submittedName>
</protein>
<keyword evidence="3" id="KW-0808">Transferase</keyword>
<keyword evidence="1" id="KW-1133">Transmembrane helix</keyword>
<dbReference type="Pfam" id="PF00535">
    <property type="entry name" value="Glycos_transf_2"/>
    <property type="match status" value="1"/>
</dbReference>
<evidence type="ECO:0000313" key="4">
    <source>
        <dbReference type="Proteomes" id="UP000325013"/>
    </source>
</evidence>
<feature type="domain" description="Glycosyltransferase 2-like" evidence="2">
    <location>
        <begin position="77"/>
        <end position="212"/>
    </location>
</feature>
<dbReference type="PANTHER" id="PTHR22916">
    <property type="entry name" value="GLYCOSYLTRANSFERASE"/>
    <property type="match status" value="1"/>
</dbReference>
<evidence type="ECO:0000313" key="3">
    <source>
        <dbReference type="EMBL" id="TXJ57845.1"/>
    </source>
</evidence>
<dbReference type="OrthoDB" id="307550at2"/>
<evidence type="ECO:0000259" key="2">
    <source>
        <dbReference type="Pfam" id="PF00535"/>
    </source>
</evidence>
<organism evidence="3 4">
    <name type="scientific">Brachyspira aalborgi</name>
    <dbReference type="NCBI Taxonomy" id="29522"/>
    <lineage>
        <taxon>Bacteria</taxon>
        <taxon>Pseudomonadati</taxon>
        <taxon>Spirochaetota</taxon>
        <taxon>Spirochaetia</taxon>
        <taxon>Brachyspirales</taxon>
        <taxon>Brachyspiraceae</taxon>
        <taxon>Brachyspira</taxon>
    </lineage>
</organism>
<gene>
    <name evidence="3" type="ORF">EPJ67_04145</name>
</gene>
<dbReference type="InterPro" id="IPR001173">
    <property type="entry name" value="Glyco_trans_2-like"/>
</dbReference>
<dbReference type="InterPro" id="IPR029044">
    <property type="entry name" value="Nucleotide-diphossugar_trans"/>
</dbReference>
<keyword evidence="1" id="KW-0472">Membrane</keyword>
<dbReference type="SUPFAM" id="SSF53448">
    <property type="entry name" value="Nucleotide-diphospho-sugar transferases"/>
    <property type="match status" value="1"/>
</dbReference>
<accession>A0A5C8G7E0</accession>